<reference evidence="2" key="1">
    <citation type="journal article" date="2020" name="Microbiol. Resour. Announc.">
        <title>Complete Genome Sequence of Adlercreutzia sp. Strain 8CFCBH1, a Potent Producer of Equol, Isolated from Healthy Japanese Feces.</title>
        <authorList>
            <person name="Ogata Y."/>
            <person name="Sakamoto M."/>
            <person name="Ohkuma M."/>
            <person name="Hattori M."/>
            <person name="Suda W."/>
        </authorList>
    </citation>
    <scope>NUCLEOTIDE SEQUENCE [LARGE SCALE GENOMIC DNA]</scope>
    <source>
        <strain evidence="2">8CFCBH1</strain>
    </source>
</reference>
<evidence type="ECO:0000313" key="2">
    <source>
        <dbReference type="Proteomes" id="UP000501727"/>
    </source>
</evidence>
<sequence>MGKKDVEALEITIDELPTYLHTNHAVYMEVADGLYYLTDVNDRYWRAQDTNQFNEKGHYVDASPLVPTIAEFLELPFCDGRSVTDLFAEATFYASGDGKDMPEDF</sequence>
<dbReference type="KEGG" id="ahat:ADCFC_03930"/>
<dbReference type="RefSeq" id="WP_157012075.1">
    <property type="nucleotide sequence ID" value="NZ_AP022829.1"/>
</dbReference>
<accession>A0A6F8SJ27</accession>
<evidence type="ECO:0000313" key="1">
    <source>
        <dbReference type="EMBL" id="BCA87774.1"/>
    </source>
</evidence>
<dbReference type="Proteomes" id="UP000501727">
    <property type="component" value="Chromosome"/>
</dbReference>
<protein>
    <recommendedName>
        <fullName evidence="3">CDP-alcohol phosphatidyltransferase</fullName>
    </recommendedName>
</protein>
<organism evidence="1 2">
    <name type="scientific">Adlercreutzia hattorii</name>
    <dbReference type="NCBI Taxonomy" id="2707299"/>
    <lineage>
        <taxon>Bacteria</taxon>
        <taxon>Bacillati</taxon>
        <taxon>Actinomycetota</taxon>
        <taxon>Coriobacteriia</taxon>
        <taxon>Eggerthellales</taxon>
        <taxon>Eggerthellaceae</taxon>
        <taxon>Adlercreutzia</taxon>
    </lineage>
</organism>
<keyword evidence="2" id="KW-1185">Reference proteome</keyword>
<proteinExistence type="predicted"/>
<gene>
    <name evidence="1" type="ORF">ADCFC_02730</name>
</gene>
<name>A0A6F8SJ27_9ACTN</name>
<dbReference type="EMBL" id="AP022829">
    <property type="protein sequence ID" value="BCA87774.1"/>
    <property type="molecule type" value="Genomic_DNA"/>
</dbReference>
<evidence type="ECO:0008006" key="3">
    <source>
        <dbReference type="Google" id="ProtNLM"/>
    </source>
</evidence>
<reference evidence="2" key="2">
    <citation type="submission" date="2020-03" db="EMBL/GenBank/DDBJ databases">
        <title>Complete Genome Sequence of Adlercreutzia sp. strain 8CFCBH1 Producing Equol, Isolated from Healthy Japanese Feces.</title>
        <authorList>
            <person name="Ogata Y."/>
            <person name="Sakamoto M."/>
            <person name="Ohkuma M."/>
            <person name="Hattori M."/>
            <person name="Suda W."/>
        </authorList>
    </citation>
    <scope>NUCLEOTIDE SEQUENCE [LARGE SCALE GENOMIC DNA]</scope>
    <source>
        <strain evidence="2">8CFCBH1</strain>
    </source>
</reference>
<dbReference type="AlphaFoldDB" id="A0A6F8SJ27"/>